<organism evidence="5">
    <name type="scientific">Timema monikensis</name>
    <dbReference type="NCBI Taxonomy" id="170555"/>
    <lineage>
        <taxon>Eukaryota</taxon>
        <taxon>Metazoa</taxon>
        <taxon>Ecdysozoa</taxon>
        <taxon>Arthropoda</taxon>
        <taxon>Hexapoda</taxon>
        <taxon>Insecta</taxon>
        <taxon>Pterygota</taxon>
        <taxon>Neoptera</taxon>
        <taxon>Polyneoptera</taxon>
        <taxon>Phasmatodea</taxon>
        <taxon>Timematodea</taxon>
        <taxon>Timematoidea</taxon>
        <taxon>Timematidae</taxon>
        <taxon>Timema</taxon>
    </lineage>
</organism>
<dbReference type="InterPro" id="IPR011332">
    <property type="entry name" value="Ribosomal_zn-bd"/>
</dbReference>
<evidence type="ECO:0000256" key="2">
    <source>
        <dbReference type="ARBA" id="ARBA00022833"/>
    </source>
</evidence>
<evidence type="ECO:0008006" key="6">
    <source>
        <dbReference type="Google" id="ProtNLM"/>
    </source>
</evidence>
<evidence type="ECO:0000256" key="3">
    <source>
        <dbReference type="ARBA" id="ARBA00022980"/>
    </source>
</evidence>
<dbReference type="PANTHER" id="PTHR48129">
    <property type="entry name" value="60S RIBOSOMAL PROTEIN L37A"/>
    <property type="match status" value="1"/>
</dbReference>
<evidence type="ECO:0000313" key="5">
    <source>
        <dbReference type="EMBL" id="CAD7423821.1"/>
    </source>
</evidence>
<keyword evidence="2" id="KW-0862">Zinc</keyword>
<gene>
    <name evidence="5" type="ORF">TMSB3V08_LOCUS796</name>
</gene>
<dbReference type="InterPro" id="IPR002674">
    <property type="entry name" value="Ribosomal_eL43"/>
</dbReference>
<dbReference type="SUPFAM" id="SSF57829">
    <property type="entry name" value="Zn-binding ribosomal proteins"/>
    <property type="match status" value="1"/>
</dbReference>
<sequence length="165" mass="18152">MTLLASGEVGATGETHTRTHCITDLLRYPAKRTKKVGITGKYGTRYGASLRKMVKKMEITQHSKYTCTFCGKDAMKRSCVGIWSCKRCKRTVAGGAWVYSTTAAASVRSAVRRLREVKEQILLFLIPFPTALASYPNESVQLASLPDKLPLHDPLLAQTGIAMSQ</sequence>
<dbReference type="EMBL" id="OB792715">
    <property type="protein sequence ID" value="CAD7423821.1"/>
    <property type="molecule type" value="Genomic_DNA"/>
</dbReference>
<dbReference type="HAMAP" id="MF_00327">
    <property type="entry name" value="Ribosomal_eL43"/>
    <property type="match status" value="1"/>
</dbReference>
<dbReference type="Pfam" id="PF01780">
    <property type="entry name" value="Ribosomal_L37ae"/>
    <property type="match status" value="1"/>
</dbReference>
<dbReference type="PANTHER" id="PTHR48129:SF1">
    <property type="entry name" value="LARGE RIBOSOMAL SUBUNIT PROTEIN EL43"/>
    <property type="match status" value="1"/>
</dbReference>
<dbReference type="NCBIfam" id="TIGR00280">
    <property type="entry name" value="eL43_euk_arch"/>
    <property type="match status" value="1"/>
</dbReference>
<keyword evidence="4" id="KW-0687">Ribonucleoprotein</keyword>
<dbReference type="GO" id="GO:0003735">
    <property type="term" value="F:structural constituent of ribosome"/>
    <property type="evidence" value="ECO:0007669"/>
    <property type="project" value="InterPro"/>
</dbReference>
<evidence type="ECO:0000256" key="1">
    <source>
        <dbReference type="ARBA" id="ARBA00008672"/>
    </source>
</evidence>
<keyword evidence="3" id="KW-0689">Ribosomal protein</keyword>
<accession>A0A7R9HIT7</accession>
<dbReference type="AlphaFoldDB" id="A0A7R9HIT7"/>
<name>A0A7R9HIT7_9NEOP</name>
<proteinExistence type="inferred from homology"/>
<dbReference type="GO" id="GO:0022625">
    <property type="term" value="C:cytosolic large ribosomal subunit"/>
    <property type="evidence" value="ECO:0007669"/>
    <property type="project" value="UniProtKB-ARBA"/>
</dbReference>
<dbReference type="InterPro" id="IPR011331">
    <property type="entry name" value="Ribosomal_eL37/eL43"/>
</dbReference>
<reference evidence="5" key="1">
    <citation type="submission" date="2020-11" db="EMBL/GenBank/DDBJ databases">
        <authorList>
            <person name="Tran Van P."/>
        </authorList>
    </citation>
    <scope>NUCLEOTIDE SEQUENCE</scope>
</reference>
<comment type="similarity">
    <text evidence="1">Belongs to the eukaryotic ribosomal protein eL43 family.</text>
</comment>
<dbReference type="GO" id="GO:0006412">
    <property type="term" value="P:translation"/>
    <property type="evidence" value="ECO:0007669"/>
    <property type="project" value="InterPro"/>
</dbReference>
<dbReference type="FunFam" id="2.20.25.30:FF:000002">
    <property type="entry name" value="60S ribosomal protein L37a"/>
    <property type="match status" value="1"/>
</dbReference>
<dbReference type="InterPro" id="IPR050522">
    <property type="entry name" value="Ribosomal_protein_eL43"/>
</dbReference>
<dbReference type="Gene3D" id="2.20.25.30">
    <property type="match status" value="1"/>
</dbReference>
<evidence type="ECO:0000256" key="4">
    <source>
        <dbReference type="ARBA" id="ARBA00023274"/>
    </source>
</evidence>
<protein>
    <recommendedName>
        <fullName evidence="6">60S ribosomal protein L37a</fullName>
    </recommendedName>
</protein>